<evidence type="ECO:0008006" key="3">
    <source>
        <dbReference type="Google" id="ProtNLM"/>
    </source>
</evidence>
<dbReference type="AlphaFoldDB" id="A0AAW1GSP5"/>
<dbReference type="InterPro" id="IPR038925">
    <property type="entry name" value="At3g17800-like"/>
</dbReference>
<evidence type="ECO:0000313" key="1">
    <source>
        <dbReference type="EMBL" id="KAK9667783.1"/>
    </source>
</evidence>
<proteinExistence type="predicted"/>
<dbReference type="InterPro" id="IPR008479">
    <property type="entry name" value="DUF760"/>
</dbReference>
<reference evidence="1" key="1">
    <citation type="submission" date="2024-03" db="EMBL/GenBank/DDBJ databases">
        <title>WGS assembly of Saponaria officinalis var. Norfolk2.</title>
        <authorList>
            <person name="Jenkins J."/>
            <person name="Shu S."/>
            <person name="Grimwood J."/>
            <person name="Barry K."/>
            <person name="Goodstein D."/>
            <person name="Schmutz J."/>
            <person name="Leebens-Mack J."/>
            <person name="Osbourn A."/>
        </authorList>
    </citation>
    <scope>NUCLEOTIDE SEQUENCE [LARGE SCALE GENOMIC DNA]</scope>
    <source>
        <strain evidence="1">JIC</strain>
    </source>
</reference>
<gene>
    <name evidence="1" type="ORF">RND81_13G010800</name>
</gene>
<dbReference type="PANTHER" id="PTHR31808">
    <property type="entry name" value="EXPRESSED PROTEIN"/>
    <property type="match status" value="1"/>
</dbReference>
<dbReference type="PANTHER" id="PTHR31808:SF2">
    <property type="entry name" value="OS04G0596300 PROTEIN"/>
    <property type="match status" value="1"/>
</dbReference>
<dbReference type="EMBL" id="JBDFQZ010000013">
    <property type="protein sequence ID" value="KAK9667783.1"/>
    <property type="molecule type" value="Genomic_DNA"/>
</dbReference>
<keyword evidence="2" id="KW-1185">Reference proteome</keyword>
<organism evidence="1 2">
    <name type="scientific">Saponaria officinalis</name>
    <name type="common">Common soapwort</name>
    <name type="synonym">Lychnis saponaria</name>
    <dbReference type="NCBI Taxonomy" id="3572"/>
    <lineage>
        <taxon>Eukaryota</taxon>
        <taxon>Viridiplantae</taxon>
        <taxon>Streptophyta</taxon>
        <taxon>Embryophyta</taxon>
        <taxon>Tracheophyta</taxon>
        <taxon>Spermatophyta</taxon>
        <taxon>Magnoliopsida</taxon>
        <taxon>eudicotyledons</taxon>
        <taxon>Gunneridae</taxon>
        <taxon>Pentapetalae</taxon>
        <taxon>Caryophyllales</taxon>
        <taxon>Caryophyllaceae</taxon>
        <taxon>Caryophylleae</taxon>
        <taxon>Saponaria</taxon>
    </lineage>
</organism>
<dbReference type="Pfam" id="PF05542">
    <property type="entry name" value="DUF760"/>
    <property type="match status" value="1"/>
</dbReference>
<name>A0AAW1GSP5_SAPOF</name>
<accession>A0AAW1GSP5</accession>
<protein>
    <recommendedName>
        <fullName evidence="3">UV-B-induced protein At3g17800, chloroplastic-like</fullName>
    </recommendedName>
</protein>
<sequence length="416" mass="46915">MQVSGAITDVLLLVPSTACFCRFPDYKHSHFFPDYKLGVDCCRKVLLNAKLSCRSIFNGKLSAGLEKSKSREFTVRASNQFGENVSPIAPVHLESPTGQLLTQILQTHPHLLPAAIDQQLENLQNDRDAQKEETPSSSEDLLLYRRIAEVKEKDRQKALEEILYCLVVQKFVENNITMIPKITPSPDITGRIDFWPNQEEKLESVHSPEAFEMIQSHLSLVLGERLVGPLQTLIEISKIKLGKLYAASIMYGYFLRRVDQRYQLERSMNTLPKDFGKNTVKFQEPVPESPFWDPDSLIQIPADEEVVSYGPPEDVGEGGSYKLRSYVMYLDSETLQRYATIRSIEAMTLIERQTQAIFGRPDIKVSGGGALETQNDAIVSITFSGLTILVLEAVAFGSFLWDAEDYVESKYSFVNS</sequence>
<evidence type="ECO:0000313" key="2">
    <source>
        <dbReference type="Proteomes" id="UP001443914"/>
    </source>
</evidence>
<dbReference type="Proteomes" id="UP001443914">
    <property type="component" value="Unassembled WGS sequence"/>
</dbReference>
<comment type="caution">
    <text evidence="1">The sequence shown here is derived from an EMBL/GenBank/DDBJ whole genome shotgun (WGS) entry which is preliminary data.</text>
</comment>